<evidence type="ECO:0000313" key="2">
    <source>
        <dbReference type="Proteomes" id="UP000827092"/>
    </source>
</evidence>
<name>A0AAV6TWG3_9ARAC</name>
<accession>A0AAV6TWG3</accession>
<reference evidence="1 2" key="1">
    <citation type="journal article" date="2022" name="Nat. Ecol. Evol.">
        <title>A masculinizing supergene underlies an exaggerated male reproductive morph in a spider.</title>
        <authorList>
            <person name="Hendrickx F."/>
            <person name="De Corte Z."/>
            <person name="Sonet G."/>
            <person name="Van Belleghem S.M."/>
            <person name="Kostlbacher S."/>
            <person name="Vangestel C."/>
        </authorList>
    </citation>
    <scope>NUCLEOTIDE SEQUENCE [LARGE SCALE GENOMIC DNA]</scope>
    <source>
        <strain evidence="1">W744_W776</strain>
    </source>
</reference>
<proteinExistence type="predicted"/>
<comment type="caution">
    <text evidence="1">The sequence shown here is derived from an EMBL/GenBank/DDBJ whole genome shotgun (WGS) entry which is preliminary data.</text>
</comment>
<dbReference type="Gene3D" id="1.20.58.120">
    <property type="entry name" value="BAG domain"/>
    <property type="match status" value="1"/>
</dbReference>
<dbReference type="AlphaFoldDB" id="A0AAV6TWG3"/>
<keyword evidence="2" id="KW-1185">Reference proteome</keyword>
<gene>
    <name evidence="1" type="ORF">JTE90_007003</name>
</gene>
<dbReference type="GO" id="GO:0051087">
    <property type="term" value="F:protein-folding chaperone binding"/>
    <property type="evidence" value="ECO:0007669"/>
    <property type="project" value="InterPro"/>
</dbReference>
<sequence length="331" mass="38838">MEYCCNLHCSPLFKDDDHVDGVVCIKHELLKVLTEEALKMQTSSIRVLSDIKTCQHPFWDNLQRDSQCKTFERRWTYLKNSLNTMLSELGAACIEDDYTSQEPCHVTQERENLKSSVNRIQEVVDKCPEWEEKLSVFLYQWCWMELSLKCYIKPKRFKDLFRRADSVSSNSRDIMADPVYFKHNIYWIAPTNLRSFMEQYIFPNFDVNMLMELSVLIKLSCKRFAFMLAEPGFFKIIEQKSGFFVGPDIEFLSAYMKDNNIITDDPMSYLWTKNEVMDLMFHGYSSTVCIVINSACIFIEKNLDYVNPDEDKPIGYIGVDILNPMDLLKNT</sequence>
<dbReference type="InterPro" id="IPR036533">
    <property type="entry name" value="BAG_dom_sf"/>
</dbReference>
<organism evidence="1 2">
    <name type="scientific">Oedothorax gibbosus</name>
    <dbReference type="NCBI Taxonomy" id="931172"/>
    <lineage>
        <taxon>Eukaryota</taxon>
        <taxon>Metazoa</taxon>
        <taxon>Ecdysozoa</taxon>
        <taxon>Arthropoda</taxon>
        <taxon>Chelicerata</taxon>
        <taxon>Arachnida</taxon>
        <taxon>Araneae</taxon>
        <taxon>Araneomorphae</taxon>
        <taxon>Entelegynae</taxon>
        <taxon>Araneoidea</taxon>
        <taxon>Linyphiidae</taxon>
        <taxon>Erigoninae</taxon>
        <taxon>Oedothorax</taxon>
    </lineage>
</organism>
<dbReference type="Proteomes" id="UP000827092">
    <property type="component" value="Unassembled WGS sequence"/>
</dbReference>
<dbReference type="EMBL" id="JAFNEN010000928">
    <property type="protein sequence ID" value="KAG8176006.1"/>
    <property type="molecule type" value="Genomic_DNA"/>
</dbReference>
<protein>
    <submittedName>
        <fullName evidence="1">Uncharacterized protein</fullName>
    </submittedName>
</protein>
<evidence type="ECO:0000313" key="1">
    <source>
        <dbReference type="EMBL" id="KAG8176006.1"/>
    </source>
</evidence>